<dbReference type="InterPro" id="IPR016040">
    <property type="entry name" value="NAD(P)-bd_dom"/>
</dbReference>
<dbReference type="RefSeq" id="WP_048733477.1">
    <property type="nucleotide sequence ID" value="NZ_CP012033.1"/>
</dbReference>
<feature type="domain" description="NAD(P)-binding" evidence="1">
    <location>
        <begin position="8"/>
        <end position="187"/>
    </location>
</feature>
<protein>
    <submittedName>
        <fullName evidence="2">NAD(P)-dependent oxidoreductase</fullName>
    </submittedName>
</protein>
<evidence type="ECO:0000313" key="3">
    <source>
        <dbReference type="Proteomes" id="UP000036000"/>
    </source>
</evidence>
<dbReference type="GO" id="GO:0042602">
    <property type="term" value="F:riboflavin reductase (NADPH) activity"/>
    <property type="evidence" value="ECO:0007669"/>
    <property type="project" value="TreeGrafter"/>
</dbReference>
<dbReference type="Pfam" id="PF13460">
    <property type="entry name" value="NAD_binding_10"/>
    <property type="match status" value="1"/>
</dbReference>
<dbReference type="InterPro" id="IPR051606">
    <property type="entry name" value="Polyketide_Oxido-like"/>
</dbReference>
<evidence type="ECO:0000313" key="2">
    <source>
        <dbReference type="EMBL" id="AKP64431.1"/>
    </source>
</evidence>
<sequence length="201" mass="21379">MTNILIIGATGSVGSVTRKYFLDNTDDQLTLMARSTARLGNLNAERERAITGSVTDAATLKTALAGQDVVFAALSGNLAGMAKTLVAAMDDADVKRLLFIASMGIYNEIPASLGASGNLQSNPMLRGYRAAADVIEASDLNYTVIRPGWFDSGDDTDYEVTKKGEPFGGQDVSRKSIADLVMRLAHDETLGSRDSLGINRK</sequence>
<dbReference type="EMBL" id="CP012033">
    <property type="protein sequence ID" value="AKP64431.1"/>
    <property type="molecule type" value="Genomic_DNA"/>
</dbReference>
<keyword evidence="3" id="KW-1185">Reference proteome</keyword>
<dbReference type="Gene3D" id="3.40.50.720">
    <property type="entry name" value="NAD(P)-binding Rossmann-like Domain"/>
    <property type="match status" value="1"/>
</dbReference>
<dbReference type="PANTHER" id="PTHR43355">
    <property type="entry name" value="FLAVIN REDUCTASE (NADPH)"/>
    <property type="match status" value="1"/>
</dbReference>
<gene>
    <name evidence="2" type="ORF">ABN16_05075</name>
</gene>
<dbReference type="AlphaFoldDB" id="A0AAC8UU31"/>
<reference evidence="2 3" key="1">
    <citation type="submission" date="2015-07" db="EMBL/GenBank/DDBJ databases">
        <title>Lactobacillus korensis/26-25/ whole genome sequencing.</title>
        <authorList>
            <person name="Kim M.K."/>
            <person name="Im W.-T."/>
            <person name="Srinivasan S."/>
            <person name="Lee J.-J."/>
        </authorList>
    </citation>
    <scope>NUCLEOTIDE SEQUENCE [LARGE SCALE GENOMIC DNA]</scope>
    <source>
        <strain evidence="2 3">26-25</strain>
    </source>
</reference>
<organism evidence="2 3">
    <name type="scientific">Levilactobacillus koreensis</name>
    <dbReference type="NCBI Taxonomy" id="637971"/>
    <lineage>
        <taxon>Bacteria</taxon>
        <taxon>Bacillati</taxon>
        <taxon>Bacillota</taxon>
        <taxon>Bacilli</taxon>
        <taxon>Lactobacillales</taxon>
        <taxon>Lactobacillaceae</taxon>
        <taxon>Levilactobacillus</taxon>
    </lineage>
</organism>
<dbReference type="KEGG" id="lko:ABN16_05075"/>
<dbReference type="PANTHER" id="PTHR43355:SF2">
    <property type="entry name" value="FLAVIN REDUCTASE (NADPH)"/>
    <property type="match status" value="1"/>
</dbReference>
<dbReference type="GO" id="GO:0004074">
    <property type="term" value="F:biliverdin reductase [NAD(P)H] activity"/>
    <property type="evidence" value="ECO:0007669"/>
    <property type="project" value="TreeGrafter"/>
</dbReference>
<proteinExistence type="predicted"/>
<dbReference type="SUPFAM" id="SSF51735">
    <property type="entry name" value="NAD(P)-binding Rossmann-fold domains"/>
    <property type="match status" value="1"/>
</dbReference>
<name>A0AAC8UU31_9LACO</name>
<evidence type="ECO:0000259" key="1">
    <source>
        <dbReference type="Pfam" id="PF13460"/>
    </source>
</evidence>
<dbReference type="InterPro" id="IPR036291">
    <property type="entry name" value="NAD(P)-bd_dom_sf"/>
</dbReference>
<accession>A0AAC8UU31</accession>
<dbReference type="Proteomes" id="UP000036000">
    <property type="component" value="Chromosome"/>
</dbReference>